<feature type="region of interest" description="Disordered" evidence="1">
    <location>
        <begin position="47"/>
        <end position="73"/>
    </location>
</feature>
<dbReference type="EMBL" id="BMWE01000003">
    <property type="protein sequence ID" value="GGY09790.1"/>
    <property type="molecule type" value="Genomic_DNA"/>
</dbReference>
<evidence type="ECO:0000313" key="3">
    <source>
        <dbReference type="EMBL" id="GGY09790.1"/>
    </source>
</evidence>
<evidence type="ECO:0000313" key="4">
    <source>
        <dbReference type="Proteomes" id="UP000653308"/>
    </source>
</evidence>
<keyword evidence="2" id="KW-1133">Transmembrane helix</keyword>
<gene>
    <name evidence="3" type="ORF">GCM10010384_13150</name>
</gene>
<organism evidence="3 4">
    <name type="scientific">Streptomyces djakartensis</name>
    <dbReference type="NCBI Taxonomy" id="68193"/>
    <lineage>
        <taxon>Bacteria</taxon>
        <taxon>Bacillati</taxon>
        <taxon>Actinomycetota</taxon>
        <taxon>Actinomycetes</taxon>
        <taxon>Kitasatosporales</taxon>
        <taxon>Streptomycetaceae</taxon>
        <taxon>Streptomyces</taxon>
    </lineage>
</organism>
<proteinExistence type="predicted"/>
<feature type="transmembrane region" description="Helical" evidence="2">
    <location>
        <begin position="20"/>
        <end position="42"/>
    </location>
</feature>
<evidence type="ECO:0000256" key="2">
    <source>
        <dbReference type="SAM" id="Phobius"/>
    </source>
</evidence>
<accession>A0ABQ2Z9Y2</accession>
<dbReference type="Proteomes" id="UP000653308">
    <property type="component" value="Unassembled WGS sequence"/>
</dbReference>
<reference evidence="4" key="1">
    <citation type="journal article" date="2019" name="Int. J. Syst. Evol. Microbiol.">
        <title>The Global Catalogue of Microorganisms (GCM) 10K type strain sequencing project: providing services to taxonomists for standard genome sequencing and annotation.</title>
        <authorList>
            <consortium name="The Broad Institute Genomics Platform"/>
            <consortium name="The Broad Institute Genome Sequencing Center for Infectious Disease"/>
            <person name="Wu L."/>
            <person name="Ma J."/>
        </authorList>
    </citation>
    <scope>NUCLEOTIDE SEQUENCE [LARGE SCALE GENOMIC DNA]</scope>
    <source>
        <strain evidence="4">JCM 4957</strain>
    </source>
</reference>
<keyword evidence="4" id="KW-1185">Reference proteome</keyword>
<name>A0ABQ2Z9Y2_9ACTN</name>
<evidence type="ECO:0000256" key="1">
    <source>
        <dbReference type="SAM" id="MobiDB-lite"/>
    </source>
</evidence>
<protein>
    <submittedName>
        <fullName evidence="3">Uncharacterized protein</fullName>
    </submittedName>
</protein>
<keyword evidence="2" id="KW-0472">Membrane</keyword>
<keyword evidence="2" id="KW-0812">Transmembrane</keyword>
<sequence>MSIWISSRQRSTTSSSPVTLLAVSVSLTCFLPLSLLVGPLILSLRGARPKSAPGPSHVVHARSRRGRGVIGHP</sequence>
<comment type="caution">
    <text evidence="3">The sequence shown here is derived from an EMBL/GenBank/DDBJ whole genome shotgun (WGS) entry which is preliminary data.</text>
</comment>